<evidence type="ECO:0000256" key="2">
    <source>
        <dbReference type="ARBA" id="ARBA00022438"/>
    </source>
</evidence>
<dbReference type="InterPro" id="IPR009003">
    <property type="entry name" value="Peptidase_S1_PA"/>
</dbReference>
<reference evidence="8 9" key="1">
    <citation type="submission" date="2018-04" db="EMBL/GenBank/DDBJ databases">
        <title>Genomic Encyclopedia of Type Strains, Phase IV (KMG-IV): sequencing the most valuable type-strain genomes for metagenomic binning, comparative biology and taxonomic classification.</title>
        <authorList>
            <person name="Goeker M."/>
        </authorList>
    </citation>
    <scope>NUCLEOTIDE SEQUENCE [LARGE SCALE GENOMIC DNA]</scope>
    <source>
        <strain evidence="8 9">DSM 28520</strain>
    </source>
</reference>
<keyword evidence="2 7" id="KW-0031">Aminopeptidase</keyword>
<dbReference type="RefSeq" id="WP_116679912.1">
    <property type="nucleotide sequence ID" value="NZ_QEKY01000017.1"/>
</dbReference>
<comment type="similarity">
    <text evidence="1 7">Belongs to the peptidase S46 family.</text>
</comment>
<evidence type="ECO:0000256" key="7">
    <source>
        <dbReference type="RuleBase" id="RU366067"/>
    </source>
</evidence>
<comment type="caution">
    <text evidence="8">The sequence shown here is derived from an EMBL/GenBank/DDBJ whole genome shotgun (WGS) entry which is preliminary data.</text>
</comment>
<dbReference type="AlphaFoldDB" id="A0A2U1F6N5"/>
<dbReference type="GO" id="GO:0070009">
    <property type="term" value="F:serine-type aminopeptidase activity"/>
    <property type="evidence" value="ECO:0007669"/>
    <property type="project" value="UniProtKB-UniRule"/>
</dbReference>
<dbReference type="SUPFAM" id="SSF50494">
    <property type="entry name" value="Trypsin-like serine proteases"/>
    <property type="match status" value="1"/>
</dbReference>
<name>A0A2U1F6N5_9PORP</name>
<dbReference type="InterPro" id="IPR019500">
    <property type="entry name" value="Pep_S46"/>
</dbReference>
<keyword evidence="4 7" id="KW-0732">Signal</keyword>
<sequence length="721" mass="81655">MKKKLLLPLFAVLCLTQIARADEGMWLMQQLSRKYAQMKERGLKMKEYDLYNPDGTSLKDAVVLFDGGCTGEVVSDRGLVLTNHHCGYSMIQAHSTLEHNYLEDGFWAMNEADELPNKDISVVFIDKIEDVTDYVKKELKSIKDPNSMEYLSPKYLQKLADKRVGKNFSTKNPGLSVEIKAFYGGNLYLMFTKKTYTDVRLVGAPPSNIGKFGADTDNWMWPRHTGDFSIFRIYADKNGNPAPYSPDNVPLRPKKYFNISLGGVQEKDFAMIMGFPGTTHRYFTASEVDEWKSLDNDIRIRMRDIRQGVMLGEMLADPQIKIMYSAKYAGSQNGYKRAIGANWAIKTRGLRETKQAMQDRLIAWGNAQGKPQYAQAISEIDATVSKRADLRRRYLMLEEGIIRGIEFARAPIPTEAEINALKSGDANARRTMISDLRTRYNAFADKDYSAEVDKKIAVAMLTEYIREIPYEKLPAHLQLIRDRFAGNVQAYVDDIFARSIYGSAGQFARFADGSPSAEQLAEDPMILFAASVFGEYRKLYQELRPYDDPILRAQRTYIAGLLEMDGEQDQFPDANLTLRFTYGQVKGYSPRDNVHYGHQTTLTGVMEKEDPDNWEFVVDPKLKDLYQRRDYGRYADANGAMPVAFCATTHTTGGNSGSPVLNADGALIGLNFDRNWEGVGGDIQYLADYQRSIIVDIRYVLLVIDKVGGCQRLIDEMNIVR</sequence>
<dbReference type="OrthoDB" id="9805367at2"/>
<keyword evidence="9" id="KW-1185">Reference proteome</keyword>
<evidence type="ECO:0000256" key="3">
    <source>
        <dbReference type="ARBA" id="ARBA00022670"/>
    </source>
</evidence>
<evidence type="ECO:0000256" key="6">
    <source>
        <dbReference type="ARBA" id="ARBA00022825"/>
    </source>
</evidence>
<dbReference type="PANTHER" id="PTHR38469">
    <property type="entry name" value="PERIPLASMIC PEPTIDASE SUBFAMILY S1B"/>
    <property type="match status" value="1"/>
</dbReference>
<dbReference type="GO" id="GO:0043171">
    <property type="term" value="P:peptide catabolic process"/>
    <property type="evidence" value="ECO:0007669"/>
    <property type="project" value="UniProtKB-UniRule"/>
</dbReference>
<feature type="chain" id="PRO_5023160872" description="Dipeptidyl-peptidase" evidence="7">
    <location>
        <begin position="22"/>
        <end position="721"/>
    </location>
</feature>
<keyword evidence="6 7" id="KW-0720">Serine protease</keyword>
<dbReference type="GO" id="GO:0008239">
    <property type="term" value="F:dipeptidyl-peptidase activity"/>
    <property type="evidence" value="ECO:0007669"/>
    <property type="project" value="UniProtKB-UniRule"/>
</dbReference>
<dbReference type="Proteomes" id="UP000245462">
    <property type="component" value="Unassembled WGS sequence"/>
</dbReference>
<dbReference type="Gene3D" id="2.40.10.10">
    <property type="entry name" value="Trypsin-like serine proteases"/>
    <property type="match status" value="1"/>
</dbReference>
<dbReference type="GO" id="GO:0006508">
    <property type="term" value="P:proteolysis"/>
    <property type="evidence" value="ECO:0007669"/>
    <property type="project" value="UniProtKB-KW"/>
</dbReference>
<keyword evidence="3 7" id="KW-0645">Protease</keyword>
<comment type="function">
    <text evidence="7">Catalyzes the removal of dipeptides from the N-terminus of oligopeptides.</text>
</comment>
<dbReference type="Pfam" id="PF10459">
    <property type="entry name" value="Peptidase_S46"/>
    <property type="match status" value="1"/>
</dbReference>
<dbReference type="GeneID" id="94551382"/>
<evidence type="ECO:0000256" key="5">
    <source>
        <dbReference type="ARBA" id="ARBA00022801"/>
    </source>
</evidence>
<keyword evidence="5 7" id="KW-0378">Hydrolase</keyword>
<organism evidence="8 9">
    <name type="scientific">Porphyromonas loveana</name>
    <dbReference type="NCBI Taxonomy" id="1884669"/>
    <lineage>
        <taxon>Bacteria</taxon>
        <taxon>Pseudomonadati</taxon>
        <taxon>Bacteroidota</taxon>
        <taxon>Bacteroidia</taxon>
        <taxon>Bacteroidales</taxon>
        <taxon>Porphyromonadaceae</taxon>
        <taxon>Porphyromonas</taxon>
    </lineage>
</organism>
<gene>
    <name evidence="8" type="ORF">C7382_11730</name>
</gene>
<evidence type="ECO:0000313" key="8">
    <source>
        <dbReference type="EMBL" id="PVZ07836.1"/>
    </source>
</evidence>
<dbReference type="EC" id="3.4.14.-" evidence="7"/>
<dbReference type="EMBL" id="QEKY01000017">
    <property type="protein sequence ID" value="PVZ07836.1"/>
    <property type="molecule type" value="Genomic_DNA"/>
</dbReference>
<feature type="signal peptide" evidence="7">
    <location>
        <begin position="1"/>
        <end position="21"/>
    </location>
</feature>
<evidence type="ECO:0000313" key="9">
    <source>
        <dbReference type="Proteomes" id="UP000245462"/>
    </source>
</evidence>
<evidence type="ECO:0000256" key="1">
    <source>
        <dbReference type="ARBA" id="ARBA00010491"/>
    </source>
</evidence>
<protein>
    <recommendedName>
        <fullName evidence="7">Dipeptidyl-peptidase</fullName>
        <ecNumber evidence="7">3.4.14.-</ecNumber>
    </recommendedName>
</protein>
<proteinExistence type="inferred from homology"/>
<accession>A0A2U1F6N5</accession>
<evidence type="ECO:0000256" key="4">
    <source>
        <dbReference type="ARBA" id="ARBA00022729"/>
    </source>
</evidence>
<dbReference type="PANTHER" id="PTHR38469:SF1">
    <property type="entry name" value="PERIPLASMIC PEPTIDASE SUBFAMILY S1B"/>
    <property type="match status" value="1"/>
</dbReference>
<dbReference type="InterPro" id="IPR043504">
    <property type="entry name" value="Peptidase_S1_PA_chymotrypsin"/>
</dbReference>